<evidence type="ECO:0000313" key="3">
    <source>
        <dbReference type="Proteomes" id="UP001385951"/>
    </source>
</evidence>
<protein>
    <submittedName>
        <fullName evidence="2">Uncharacterized protein</fullName>
    </submittedName>
</protein>
<keyword evidence="1" id="KW-0472">Membrane</keyword>
<keyword evidence="3" id="KW-1185">Reference proteome</keyword>
<proteinExistence type="predicted"/>
<comment type="caution">
    <text evidence="2">The sequence shown here is derived from an EMBL/GenBank/DDBJ whole genome shotgun (WGS) entry which is preliminary data.</text>
</comment>
<dbReference type="EMBL" id="JASBNA010000012">
    <property type="protein sequence ID" value="KAK7687647.1"/>
    <property type="molecule type" value="Genomic_DNA"/>
</dbReference>
<sequence length="222" mass="24204">MSLTGQVIIVEMILCLRLYGIYGNKKVLYFLGGFLGLCLVLCIVILAAIGGGHNAIDSIIATPIGRLPPCRSMASFDKFWLYCIPLLVFESTAFCMVLYKAYQRLRDQRRFGMKAQSNTSRLISVLYRDSILYFAGISLVLVTSCVLFSNSDPSYSVLVETLGTGLASIMGGRVLLDVRAASEINESATMGNITTVEFASNSTSSTEVNSDHLSYIGTSWSV</sequence>
<keyword evidence="1" id="KW-1133">Transmembrane helix</keyword>
<keyword evidence="1" id="KW-0812">Transmembrane</keyword>
<accession>A0AAW0G7Z2</accession>
<dbReference type="Proteomes" id="UP001385951">
    <property type="component" value="Unassembled WGS sequence"/>
</dbReference>
<evidence type="ECO:0000256" key="1">
    <source>
        <dbReference type="SAM" id="Phobius"/>
    </source>
</evidence>
<organism evidence="2 3">
    <name type="scientific">Cerrena zonata</name>
    <dbReference type="NCBI Taxonomy" id="2478898"/>
    <lineage>
        <taxon>Eukaryota</taxon>
        <taxon>Fungi</taxon>
        <taxon>Dikarya</taxon>
        <taxon>Basidiomycota</taxon>
        <taxon>Agaricomycotina</taxon>
        <taxon>Agaricomycetes</taxon>
        <taxon>Polyporales</taxon>
        <taxon>Cerrenaceae</taxon>
        <taxon>Cerrena</taxon>
    </lineage>
</organism>
<feature type="transmembrane region" description="Helical" evidence="1">
    <location>
        <begin position="155"/>
        <end position="176"/>
    </location>
</feature>
<feature type="transmembrane region" description="Helical" evidence="1">
    <location>
        <begin position="131"/>
        <end position="149"/>
    </location>
</feature>
<name>A0AAW0G7Z2_9APHY</name>
<evidence type="ECO:0000313" key="2">
    <source>
        <dbReference type="EMBL" id="KAK7687647.1"/>
    </source>
</evidence>
<dbReference type="AlphaFoldDB" id="A0AAW0G7Z2"/>
<reference evidence="2 3" key="1">
    <citation type="submission" date="2022-09" db="EMBL/GenBank/DDBJ databases">
        <authorList>
            <person name="Palmer J.M."/>
        </authorList>
    </citation>
    <scope>NUCLEOTIDE SEQUENCE [LARGE SCALE GENOMIC DNA]</scope>
    <source>
        <strain evidence="2 3">DSM 7382</strain>
    </source>
</reference>
<feature type="transmembrane region" description="Helical" evidence="1">
    <location>
        <begin position="79"/>
        <end position="99"/>
    </location>
</feature>
<feature type="transmembrane region" description="Helical" evidence="1">
    <location>
        <begin position="27"/>
        <end position="49"/>
    </location>
</feature>
<gene>
    <name evidence="2" type="ORF">QCA50_008862</name>
</gene>